<dbReference type="EMBL" id="BK016071">
    <property type="protein sequence ID" value="DAF92734.1"/>
    <property type="molecule type" value="Genomic_DNA"/>
</dbReference>
<evidence type="ECO:0000256" key="1">
    <source>
        <dbReference type="SAM" id="Coils"/>
    </source>
</evidence>
<feature type="coiled-coil region" evidence="1">
    <location>
        <begin position="17"/>
        <end position="58"/>
    </location>
</feature>
<keyword evidence="1" id="KW-0175">Coiled coil</keyword>
<protein>
    <submittedName>
        <fullName evidence="2">Uncharacterized protein</fullName>
    </submittedName>
</protein>
<evidence type="ECO:0000313" key="2">
    <source>
        <dbReference type="EMBL" id="DAF92734.1"/>
    </source>
</evidence>
<dbReference type="SUPFAM" id="SSF58022">
    <property type="entry name" value="XRCC4, C-terminal oligomerization domain"/>
    <property type="match status" value="1"/>
</dbReference>
<proteinExistence type="predicted"/>
<accession>A0A8S5UED2</accession>
<sequence length="58" mass="6615">MSTFIGMGVNKAKTVDTSKLEKENKKLSDKVKELTKEVETLTKDKTELENKVKELTKE</sequence>
<organism evidence="2">
    <name type="scientific">Siphoviridae sp. ctGQT3</name>
    <dbReference type="NCBI Taxonomy" id="2825412"/>
    <lineage>
        <taxon>Viruses</taxon>
        <taxon>Duplodnaviria</taxon>
        <taxon>Heunggongvirae</taxon>
        <taxon>Uroviricota</taxon>
        <taxon>Caudoviricetes</taxon>
    </lineage>
</organism>
<reference evidence="2" key="1">
    <citation type="journal article" date="2021" name="Proc. Natl. Acad. Sci. U.S.A.">
        <title>A Catalog of Tens of Thousands of Viruses from Human Metagenomes Reveals Hidden Associations with Chronic Diseases.</title>
        <authorList>
            <person name="Tisza M.J."/>
            <person name="Buck C.B."/>
        </authorList>
    </citation>
    <scope>NUCLEOTIDE SEQUENCE</scope>
    <source>
        <strain evidence="2">CtGQT3</strain>
    </source>
</reference>
<name>A0A8S5UED2_9CAUD</name>